<comment type="similarity">
    <text evidence="9">Belongs to the CRISPR-associated exonuclease Cas4 family.</text>
</comment>
<proteinExistence type="inferred from homology"/>
<comment type="cofactor">
    <cofactor evidence="9">
        <name>Mg(2+)</name>
        <dbReference type="ChEBI" id="CHEBI:18420"/>
    </cofactor>
    <cofactor evidence="9">
        <name>Mn(2+)</name>
        <dbReference type="ChEBI" id="CHEBI:29035"/>
    </cofactor>
    <text evidence="9">Mg(2+) or Mn(2+) required for ssDNA cleavage activity.</text>
</comment>
<evidence type="ECO:0000256" key="4">
    <source>
        <dbReference type="ARBA" id="ARBA00022839"/>
    </source>
</evidence>
<reference evidence="11 12" key="1">
    <citation type="submission" date="2021-05" db="EMBL/GenBank/DDBJ databases">
        <title>Fusibacter ferrireducens sp. nov., an anaerobic, sulfur- and Fe-reducing bacterium isolated from the mangrove sediment.</title>
        <authorList>
            <person name="Qiu D."/>
        </authorList>
    </citation>
    <scope>NUCLEOTIDE SEQUENCE [LARGE SCALE GENOMIC DNA]</scope>
    <source>
        <strain evidence="11 12">DSM 12116</strain>
    </source>
</reference>
<evidence type="ECO:0000313" key="11">
    <source>
        <dbReference type="EMBL" id="MBS7525163.1"/>
    </source>
</evidence>
<comment type="caution">
    <text evidence="11">The sequence shown here is derived from an EMBL/GenBank/DDBJ whole genome shotgun (WGS) entry which is preliminary data.</text>
</comment>
<keyword evidence="5 9" id="KW-0408">Iron</keyword>
<dbReference type="InterPro" id="IPR022765">
    <property type="entry name" value="Dna2/Cas4_DUF83"/>
</dbReference>
<evidence type="ECO:0000256" key="8">
    <source>
        <dbReference type="ARBA" id="ARBA00023211"/>
    </source>
</evidence>
<evidence type="ECO:0000256" key="6">
    <source>
        <dbReference type="ARBA" id="ARBA00023014"/>
    </source>
</evidence>
<sequence>MAYGLLDDLSEERISGVQLNYYFICKRKLYLFSKGITFEKENEDVKIGRLIEQSYYTREKKNRMVDAINVDGINFEDDVLYEMKKSSKNESSDIWQLKYYMFYMKHYKATIISKGILRYPEEHRNVIVVLTAADEAEILKILEAISVIIKQPKAPPVIKKRICRACAYHDFCFI</sequence>
<dbReference type="EMBL" id="JAHBCL010000001">
    <property type="protein sequence ID" value="MBS7525163.1"/>
    <property type="molecule type" value="Genomic_DNA"/>
</dbReference>
<dbReference type="NCBIfam" id="TIGR00372">
    <property type="entry name" value="cas4"/>
    <property type="match status" value="1"/>
</dbReference>
<keyword evidence="2 9" id="KW-0479">Metal-binding</keyword>
<dbReference type="RefSeq" id="WP_213234948.1">
    <property type="nucleotide sequence ID" value="NZ_JAHBCL010000001.1"/>
</dbReference>
<dbReference type="Gene3D" id="3.90.320.10">
    <property type="match status" value="1"/>
</dbReference>
<evidence type="ECO:0000256" key="7">
    <source>
        <dbReference type="ARBA" id="ARBA00023118"/>
    </source>
</evidence>
<keyword evidence="4 9" id="KW-0269">Exonuclease</keyword>
<keyword evidence="12" id="KW-1185">Reference proteome</keyword>
<evidence type="ECO:0000259" key="10">
    <source>
        <dbReference type="Pfam" id="PF01930"/>
    </source>
</evidence>
<evidence type="ECO:0000256" key="5">
    <source>
        <dbReference type="ARBA" id="ARBA00023004"/>
    </source>
</evidence>
<evidence type="ECO:0000256" key="2">
    <source>
        <dbReference type="ARBA" id="ARBA00022723"/>
    </source>
</evidence>
<accession>A0ABS5PJE5</accession>
<evidence type="ECO:0000256" key="3">
    <source>
        <dbReference type="ARBA" id="ARBA00022801"/>
    </source>
</evidence>
<dbReference type="Proteomes" id="UP000746471">
    <property type="component" value="Unassembled WGS sequence"/>
</dbReference>
<keyword evidence="8 9" id="KW-0464">Manganese</keyword>
<name>A0ABS5PJE5_9FIRM</name>
<dbReference type="EC" id="3.1.12.1" evidence="9"/>
<evidence type="ECO:0000256" key="9">
    <source>
        <dbReference type="RuleBase" id="RU365022"/>
    </source>
</evidence>
<dbReference type="Pfam" id="PF01930">
    <property type="entry name" value="Cas_Cas4"/>
    <property type="match status" value="1"/>
</dbReference>
<evidence type="ECO:0000313" key="12">
    <source>
        <dbReference type="Proteomes" id="UP000746471"/>
    </source>
</evidence>
<keyword evidence="3 9" id="KW-0378">Hydrolase</keyword>
<evidence type="ECO:0000256" key="1">
    <source>
        <dbReference type="ARBA" id="ARBA00022722"/>
    </source>
</evidence>
<keyword evidence="6 9" id="KW-0411">Iron-sulfur</keyword>
<comment type="cofactor">
    <cofactor evidence="9">
        <name>iron-sulfur cluster</name>
        <dbReference type="ChEBI" id="CHEBI:30408"/>
    </cofactor>
</comment>
<dbReference type="PANTHER" id="PTHR37168">
    <property type="entry name" value="CRISPR-ASSOCIATED EXONUCLEASE CAS4"/>
    <property type="match status" value="1"/>
</dbReference>
<dbReference type="InterPro" id="IPR013343">
    <property type="entry name" value="CRISPR-assoc_prot_Cas4"/>
</dbReference>
<dbReference type="InterPro" id="IPR011604">
    <property type="entry name" value="PDDEXK-like_dom_sf"/>
</dbReference>
<dbReference type="PANTHER" id="PTHR37168:SF1">
    <property type="entry name" value="CRISPR-ASSOCIATED EXONUCLEASE CAS4"/>
    <property type="match status" value="1"/>
</dbReference>
<gene>
    <name evidence="11" type="primary">cas4</name>
    <name evidence="11" type="ORF">KHM83_00585</name>
</gene>
<keyword evidence="7 9" id="KW-0051">Antiviral defense</keyword>
<organism evidence="11 12">
    <name type="scientific">Fusibacter paucivorans</name>
    <dbReference type="NCBI Taxonomy" id="76009"/>
    <lineage>
        <taxon>Bacteria</taxon>
        <taxon>Bacillati</taxon>
        <taxon>Bacillota</taxon>
        <taxon>Clostridia</taxon>
        <taxon>Eubacteriales</taxon>
        <taxon>Eubacteriales Family XII. Incertae Sedis</taxon>
        <taxon>Fusibacter</taxon>
    </lineage>
</organism>
<feature type="domain" description="DUF83" evidence="10">
    <location>
        <begin position="16"/>
        <end position="174"/>
    </location>
</feature>
<comment type="function">
    <text evidence="9">CRISPR (clustered regularly interspaced short palindromic repeat) is an adaptive immune system that provides protection against mobile genetic elements (viruses, transposable elements and conjugative plasmids). CRISPR clusters contain sequences complementary to antecedent mobile elements and target invading nucleic acids. CRISPR clusters are transcribed and processed into CRISPR RNA (crRNA).</text>
</comment>
<keyword evidence="1 9" id="KW-0540">Nuclease</keyword>
<protein>
    <recommendedName>
        <fullName evidence="9">CRISPR-associated exonuclease Cas4</fullName>
        <ecNumber evidence="9">3.1.12.1</ecNumber>
    </recommendedName>
</protein>